<dbReference type="HOGENOM" id="CLU_354030_0_0_7"/>
<dbReference type="eggNOG" id="COG2937">
    <property type="taxonomic scope" value="Bacteria"/>
</dbReference>
<dbReference type="InterPro" id="IPR036291">
    <property type="entry name" value="NAD(P)-bd_dom_sf"/>
</dbReference>
<dbReference type="EMBL" id="CP002085">
    <property type="protein sequence ID" value="ADK86472.1"/>
    <property type="molecule type" value="Genomic_DNA"/>
</dbReference>
<dbReference type="PANTHER" id="PTHR11728">
    <property type="entry name" value="GLYCEROL-3-PHOSPHATE DEHYDROGENASE"/>
    <property type="match status" value="1"/>
</dbReference>
<dbReference type="Gene3D" id="3.40.50.720">
    <property type="entry name" value="NAD(P)-binding Rossmann-like Domain"/>
    <property type="match status" value="1"/>
</dbReference>
<dbReference type="GO" id="GO:0051287">
    <property type="term" value="F:NAD binding"/>
    <property type="evidence" value="ECO:0007669"/>
    <property type="project" value="InterPro"/>
</dbReference>
<dbReference type="eggNOG" id="COG0240">
    <property type="taxonomic scope" value="Bacteria"/>
</dbReference>
<sequence>MAPGKANILKSMPKKLKKLYSRTLVNTFDRVDFLGLARFFANSESARRIREKFKDLPPAWDNQDQLSELAIDLLIQQTAQNGDPIDPQTAAQLIDEIRVRYDSQQHIWAATAIATLFDYLFDLDDPDYPFTSKDKRELAHVGQLQAHMAAGKGVVYLVNHSTHFDEFLIDMLWQHARLGLPLFAAGQNMMRIKSLGKLLNLGLYVVLRQGANRHQMAALYNYCRAISEIGGQQGIFLEAWAGGARTKDGSLRYPRRLVTLRGALDVSDDVVVQPIALSYSVVPEDLPLCARGGGRAWFRGVGFWRGLGKIIAHPKTFPLRMAQNLYGRAYLNMPRPWLLSELKALHEADKGGLALDEFVSLHCIREIARSKKIMASQLVARGLVSARRKRIRDLEAAVSQELELIREYHQSTFGHEPDLEDFIRHNPLDRVIADGLATLRRRGIISRLRRDELKLPLVRSEAGLSFYATHADRRIYSPTADQNLVIVGAGYWGFAIARLVGLRLLEDKRYNNASLTLFDTRRELVDEMNLRRTGSGRFSEVLLPKNIFVTHDLPSAFRKASEIIIASTPEDFEARLEAILRATDHPFKLIIATRGLLPGHRRPAITVARQMATRLGRGEVEAFALTGPVDPEEIVNAAPVKGILAGQQPGLSQLADLFNLPPAGVTLSLDPVGVQVADTMARIYAMWVNFVMRSDRPHRPQDVGRLMADGAGETRRLALAMGASEDTFRAGSHAFITTYVTASFDGDIRDFGRDLGRLARKQKDIPAAAQKLDRQMKEDGHGVQVLADLQLAHEAAAELGLDLPVLSDAFETICAGKNADDDQ</sequence>
<reference evidence="3 4" key="1">
    <citation type="journal article" date="2010" name="Stand. Genomic Sci.">
        <title>Complete genome sequence of Desulfarculus baarsii type strain (2st14).</title>
        <authorList>
            <person name="Sun H."/>
            <person name="Spring S."/>
            <person name="Lapidus A."/>
            <person name="Davenport K."/>
            <person name="Del Rio T.G."/>
            <person name="Tice H."/>
            <person name="Nolan M."/>
            <person name="Copeland A."/>
            <person name="Cheng J.F."/>
            <person name="Lucas S."/>
            <person name="Tapia R."/>
            <person name="Goodwin L."/>
            <person name="Pitluck S."/>
            <person name="Ivanova N."/>
            <person name="Pagani I."/>
            <person name="Mavromatis K."/>
            <person name="Ovchinnikova G."/>
            <person name="Pati A."/>
            <person name="Chen A."/>
            <person name="Palaniappan K."/>
            <person name="Hauser L."/>
            <person name="Chang Y.J."/>
            <person name="Jeffries C.D."/>
            <person name="Detter J.C."/>
            <person name="Han C."/>
            <person name="Rohde M."/>
            <person name="Brambilla E."/>
            <person name="Goker M."/>
            <person name="Woyke T."/>
            <person name="Bristow J."/>
            <person name="Eisen J.A."/>
            <person name="Markowitz V."/>
            <person name="Hugenholtz P."/>
            <person name="Kyrpides N.C."/>
            <person name="Klenk H.P."/>
            <person name="Land M."/>
        </authorList>
    </citation>
    <scope>NUCLEOTIDE SEQUENCE [LARGE SCALE GENOMIC DNA]</scope>
    <source>
        <strain evidence="4">ATCC 33931 / DSM 2075 / LMG 7858 / VKM B-1802 / 2st14</strain>
    </source>
</reference>
<gene>
    <name evidence="3" type="ordered locus">Deba_3119</name>
</gene>
<evidence type="ECO:0000259" key="2">
    <source>
        <dbReference type="SMART" id="SM00563"/>
    </source>
</evidence>
<dbReference type="Pfam" id="PF01553">
    <property type="entry name" value="Acyltransferase"/>
    <property type="match status" value="1"/>
</dbReference>
<dbReference type="GO" id="GO:0016616">
    <property type="term" value="F:oxidoreductase activity, acting on the CH-OH group of donors, NAD or NADP as acceptor"/>
    <property type="evidence" value="ECO:0007669"/>
    <property type="project" value="InterPro"/>
</dbReference>
<dbReference type="InterPro" id="IPR011128">
    <property type="entry name" value="G3P_DH_NAD-dep_N"/>
</dbReference>
<evidence type="ECO:0000256" key="1">
    <source>
        <dbReference type="ARBA" id="ARBA00023002"/>
    </source>
</evidence>
<keyword evidence="1" id="KW-0560">Oxidoreductase</keyword>
<dbReference type="InterPro" id="IPR013328">
    <property type="entry name" value="6PGD_dom2"/>
</dbReference>
<name>E1QLN7_DESB2</name>
<dbReference type="InterPro" id="IPR006168">
    <property type="entry name" value="G3P_DH_NAD-dep"/>
</dbReference>
<dbReference type="AlphaFoldDB" id="E1QLN7"/>
<dbReference type="STRING" id="644282.Deba_3119"/>
<dbReference type="PANTHER" id="PTHR11728:SF1">
    <property type="entry name" value="GLYCEROL-3-PHOSPHATE DEHYDROGENASE [NAD(+)] 2, CHLOROPLASTIC"/>
    <property type="match status" value="1"/>
</dbReference>
<organism evidence="3 4">
    <name type="scientific">Desulfarculus baarsii (strain ATCC 33931 / DSM 2075 / LMG 7858 / VKM B-1802 / 2st14)</name>
    <dbReference type="NCBI Taxonomy" id="644282"/>
    <lineage>
        <taxon>Bacteria</taxon>
        <taxon>Pseudomonadati</taxon>
        <taxon>Thermodesulfobacteriota</taxon>
        <taxon>Desulfarculia</taxon>
        <taxon>Desulfarculales</taxon>
        <taxon>Desulfarculaceae</taxon>
        <taxon>Desulfarculus</taxon>
    </lineage>
</organism>
<dbReference type="Gene3D" id="1.10.1040.10">
    <property type="entry name" value="N-(1-d-carboxylethyl)-l-norvaline Dehydrogenase, domain 2"/>
    <property type="match status" value="1"/>
</dbReference>
<dbReference type="SUPFAM" id="SSF69593">
    <property type="entry name" value="Glycerol-3-phosphate (1)-acyltransferase"/>
    <property type="match status" value="1"/>
</dbReference>
<evidence type="ECO:0000313" key="3">
    <source>
        <dbReference type="EMBL" id="ADK86472.1"/>
    </source>
</evidence>
<dbReference type="SMART" id="SM00563">
    <property type="entry name" value="PlsC"/>
    <property type="match status" value="1"/>
</dbReference>
<dbReference type="GO" id="GO:0005829">
    <property type="term" value="C:cytosol"/>
    <property type="evidence" value="ECO:0007669"/>
    <property type="project" value="TreeGrafter"/>
</dbReference>
<dbReference type="SUPFAM" id="SSF51735">
    <property type="entry name" value="NAD(P)-binding Rossmann-fold domains"/>
    <property type="match status" value="1"/>
</dbReference>
<dbReference type="InterPro" id="IPR002123">
    <property type="entry name" value="Plipid/glycerol_acylTrfase"/>
</dbReference>
<dbReference type="RefSeq" id="WP_013259909.1">
    <property type="nucleotide sequence ID" value="NC_014365.1"/>
</dbReference>
<keyword evidence="4" id="KW-1185">Reference proteome</keyword>
<dbReference type="GO" id="GO:0016746">
    <property type="term" value="F:acyltransferase activity"/>
    <property type="evidence" value="ECO:0007669"/>
    <property type="project" value="InterPro"/>
</dbReference>
<dbReference type="Pfam" id="PF01210">
    <property type="entry name" value="NAD_Gly3P_dh_N"/>
    <property type="match status" value="1"/>
</dbReference>
<dbReference type="KEGG" id="dbr:Deba_3119"/>
<feature type="domain" description="Phospholipid/glycerol acyltransferase" evidence="2">
    <location>
        <begin position="154"/>
        <end position="280"/>
    </location>
</feature>
<dbReference type="Proteomes" id="UP000009047">
    <property type="component" value="Chromosome"/>
</dbReference>
<evidence type="ECO:0000313" key="4">
    <source>
        <dbReference type="Proteomes" id="UP000009047"/>
    </source>
</evidence>
<accession>E1QLN7</accession>
<proteinExistence type="predicted"/>
<protein>
    <submittedName>
        <fullName evidence="3">NAD-dependent glycerol-3-phosphate dehydrogenase domain protein</fullName>
    </submittedName>
</protein>
<dbReference type="GO" id="GO:0046168">
    <property type="term" value="P:glycerol-3-phosphate catabolic process"/>
    <property type="evidence" value="ECO:0007669"/>
    <property type="project" value="InterPro"/>
</dbReference>
<dbReference type="PRINTS" id="PR00077">
    <property type="entry name" value="GPDHDRGNASE"/>
</dbReference>